<proteinExistence type="predicted"/>
<keyword evidence="1" id="KW-0812">Transmembrane</keyword>
<accession>A0ABZ2XR87</accession>
<evidence type="ECO:0000313" key="3">
    <source>
        <dbReference type="Proteomes" id="UP001623232"/>
    </source>
</evidence>
<dbReference type="RefSeq" id="WP_406645823.1">
    <property type="nucleotide sequence ID" value="NZ_CP123584.1"/>
</dbReference>
<organism evidence="2 3">
    <name type="scientific">Aliisedimentitalea scapharcae</name>
    <dbReference type="NCBI Taxonomy" id="1524259"/>
    <lineage>
        <taxon>Bacteria</taxon>
        <taxon>Pseudomonadati</taxon>
        <taxon>Pseudomonadota</taxon>
        <taxon>Alphaproteobacteria</taxon>
        <taxon>Rhodobacterales</taxon>
        <taxon>Roseobacteraceae</taxon>
        <taxon>Aliisedimentitalea</taxon>
    </lineage>
</organism>
<dbReference type="Proteomes" id="UP001623232">
    <property type="component" value="Chromosome"/>
</dbReference>
<keyword evidence="1" id="KW-0472">Membrane</keyword>
<feature type="transmembrane region" description="Helical" evidence="1">
    <location>
        <begin position="59"/>
        <end position="88"/>
    </location>
</feature>
<evidence type="ECO:0000256" key="1">
    <source>
        <dbReference type="SAM" id="Phobius"/>
    </source>
</evidence>
<keyword evidence="3" id="KW-1185">Reference proteome</keyword>
<keyword evidence="1" id="KW-1133">Transmembrane helix</keyword>
<sequence length="179" mass="19716">MAELMTSRNWLMQSVFLTLCMLVIFFHLLPLTTLPARWPAPDLLICLVFAWGMRRPDYVPVLLVAGVMLMADLLFHRPPGLLAMLVVLGSEYLRRQTAGLRDASFVGEWLSVALAIAAITVLNRLILTLMGVDQAALGPILIQMLMSIAAYPGVVLFSHFLLGVRKLSPSETDAQGGLR</sequence>
<reference evidence="2 3" key="1">
    <citation type="submission" date="2023-04" db="EMBL/GenBank/DDBJ databases">
        <title>Complete genome sequence of Alisedimentitalea scapharcae.</title>
        <authorList>
            <person name="Rong J.-C."/>
            <person name="Yi M.-L."/>
            <person name="Zhao Q."/>
        </authorList>
    </citation>
    <scope>NUCLEOTIDE SEQUENCE [LARGE SCALE GENOMIC DNA]</scope>
    <source>
        <strain evidence="2 3">KCTC 42119</strain>
    </source>
</reference>
<evidence type="ECO:0000313" key="2">
    <source>
        <dbReference type="EMBL" id="WZK88437.1"/>
    </source>
</evidence>
<name>A0ABZ2XR87_9RHOB</name>
<feature type="transmembrane region" description="Helical" evidence="1">
    <location>
        <begin position="109"/>
        <end position="130"/>
    </location>
</feature>
<gene>
    <name evidence="2" type="ORF">QEZ52_17810</name>
</gene>
<feature type="transmembrane region" description="Helical" evidence="1">
    <location>
        <begin position="136"/>
        <end position="162"/>
    </location>
</feature>
<dbReference type="EMBL" id="CP123584">
    <property type="protein sequence ID" value="WZK88437.1"/>
    <property type="molecule type" value="Genomic_DNA"/>
</dbReference>
<protein>
    <submittedName>
        <fullName evidence="2">Rod shape-determining protein MreD</fullName>
    </submittedName>
</protein>